<reference evidence="2" key="1">
    <citation type="submission" date="2016-11" db="UniProtKB">
        <authorList>
            <consortium name="WormBaseParasite"/>
        </authorList>
    </citation>
    <scope>IDENTIFICATION</scope>
</reference>
<accession>A0A1I7WD25</accession>
<dbReference type="AlphaFoldDB" id="A0A1I7WD25"/>
<sequence length="117" mass="14111">MFLEDHLWLYLYFLIFEYNYYLKFKIFQLSRLSVESRTPGWQSAQDLRQTRINCSTINRTLMYKQESFISICFIRIYNFINDITNRFTIKISRQGTVSIFAKTRSTHLSAHIQCVSK</sequence>
<proteinExistence type="predicted"/>
<evidence type="ECO:0000313" key="2">
    <source>
        <dbReference type="WBParaSite" id="Hba_02657"/>
    </source>
</evidence>
<dbReference type="Proteomes" id="UP000095283">
    <property type="component" value="Unplaced"/>
</dbReference>
<protein>
    <submittedName>
        <fullName evidence="2">Secreted protein</fullName>
    </submittedName>
</protein>
<name>A0A1I7WD25_HETBA</name>
<organism evidence="1 2">
    <name type="scientific">Heterorhabditis bacteriophora</name>
    <name type="common">Entomopathogenic nematode worm</name>
    <dbReference type="NCBI Taxonomy" id="37862"/>
    <lineage>
        <taxon>Eukaryota</taxon>
        <taxon>Metazoa</taxon>
        <taxon>Ecdysozoa</taxon>
        <taxon>Nematoda</taxon>
        <taxon>Chromadorea</taxon>
        <taxon>Rhabditida</taxon>
        <taxon>Rhabditina</taxon>
        <taxon>Rhabditomorpha</taxon>
        <taxon>Strongyloidea</taxon>
        <taxon>Heterorhabditidae</taxon>
        <taxon>Heterorhabditis</taxon>
    </lineage>
</organism>
<evidence type="ECO:0000313" key="1">
    <source>
        <dbReference type="Proteomes" id="UP000095283"/>
    </source>
</evidence>
<dbReference type="WBParaSite" id="Hba_02657">
    <property type="protein sequence ID" value="Hba_02657"/>
    <property type="gene ID" value="Hba_02657"/>
</dbReference>
<keyword evidence="1" id="KW-1185">Reference proteome</keyword>